<dbReference type="Proteomes" id="UP000239434">
    <property type="component" value="Unassembled WGS sequence"/>
</dbReference>
<dbReference type="PANTHER" id="PTHR33643">
    <property type="entry name" value="UREASE ACCESSORY PROTEIN D"/>
    <property type="match status" value="1"/>
</dbReference>
<dbReference type="PANTHER" id="PTHR33643:SF1">
    <property type="entry name" value="UREASE ACCESSORY PROTEIN D"/>
    <property type="match status" value="1"/>
</dbReference>
<comment type="subcellular location">
    <subcellularLocation>
        <location evidence="3">Cytoplasm</location>
    </subcellularLocation>
</comment>
<keyword evidence="3" id="KW-0963">Cytoplasm</keyword>
<evidence type="ECO:0000313" key="5">
    <source>
        <dbReference type="Proteomes" id="UP000239434"/>
    </source>
</evidence>
<dbReference type="Pfam" id="PF01774">
    <property type="entry name" value="UreD"/>
    <property type="match status" value="1"/>
</dbReference>
<comment type="subunit">
    <text evidence="3">UreD, UreF and UreG form a complex that acts as a GTP-hydrolysis-dependent molecular chaperone, activating the urease apoprotein by helping to assemble the nickel containing metallocenter of UreC. The UreE protein probably delivers the nickel.</text>
</comment>
<evidence type="ECO:0000256" key="2">
    <source>
        <dbReference type="ARBA" id="ARBA00023186"/>
    </source>
</evidence>
<accession>A0A2S9IWG3</accession>
<dbReference type="InterPro" id="IPR002669">
    <property type="entry name" value="UreD"/>
</dbReference>
<dbReference type="HAMAP" id="MF_01384">
    <property type="entry name" value="UreD"/>
    <property type="match status" value="1"/>
</dbReference>
<dbReference type="GO" id="GO:0016151">
    <property type="term" value="F:nickel cation binding"/>
    <property type="evidence" value="ECO:0007669"/>
    <property type="project" value="UniProtKB-UniRule"/>
</dbReference>
<organism evidence="4 5">
    <name type="scientific">Phyllobacterium phragmitis</name>
    <dbReference type="NCBI Taxonomy" id="2670329"/>
    <lineage>
        <taxon>Bacteria</taxon>
        <taxon>Pseudomonadati</taxon>
        <taxon>Pseudomonadota</taxon>
        <taxon>Alphaproteobacteria</taxon>
        <taxon>Hyphomicrobiales</taxon>
        <taxon>Phyllobacteriaceae</taxon>
        <taxon>Phyllobacterium</taxon>
    </lineage>
</organism>
<proteinExistence type="inferred from homology"/>
<gene>
    <name evidence="3" type="primary">ureD</name>
    <name evidence="4" type="ORF">C5748_05685</name>
</gene>
<dbReference type="AlphaFoldDB" id="A0A2S9IWG3"/>
<evidence type="ECO:0000256" key="3">
    <source>
        <dbReference type="HAMAP-Rule" id="MF_01384"/>
    </source>
</evidence>
<dbReference type="EMBL" id="PVBR01000003">
    <property type="protein sequence ID" value="PRD44865.1"/>
    <property type="molecule type" value="Genomic_DNA"/>
</dbReference>
<keyword evidence="5" id="KW-1185">Reference proteome</keyword>
<comment type="similarity">
    <text evidence="1 3">Belongs to the UreD family.</text>
</comment>
<comment type="function">
    <text evidence="3">Required for maturation of urease via the functional incorporation of the urease nickel metallocenter.</text>
</comment>
<name>A0A2S9IWG3_9HYPH</name>
<sequence>MLQIHAPELARYSDEPKQLRSGGFGKNASLQLGFERRGGRTALIKLDRRAPLLVQQALYWDEEMPALPCVSIISNAGGILQGDRYAIAIDLAEGSEAHVTTQAATKIHEMDANFASQTQDITLAANSYLEYLPLPVIPHKNCRFISHTRIRIDPTATLLYSEILMPGRKYYASGELFAYDLFSAAVQAERLDGQALFAEKFVIEPESSDIRNAAVMGEFDVFANVLLLTPKIHADRLFEQVDPVFDAREGWAAGASRLPGDAGLIFKVLGMETQIVRAKVREFWSRVRREVKGVPIPEEFLWE</sequence>
<reference evidence="4 5" key="1">
    <citation type="submission" date="2018-02" db="EMBL/GenBank/DDBJ databases">
        <title>The draft genome of Phyllobacterium sp. 1N-3.</title>
        <authorList>
            <person name="Liu L."/>
            <person name="Li L."/>
            <person name="Zhang X."/>
            <person name="Wang T."/>
            <person name="Liang L."/>
        </authorList>
    </citation>
    <scope>NUCLEOTIDE SEQUENCE [LARGE SCALE GENOMIC DNA]</scope>
    <source>
        <strain evidence="4 5">1N-3</strain>
    </source>
</reference>
<comment type="caution">
    <text evidence="4">The sequence shown here is derived from an EMBL/GenBank/DDBJ whole genome shotgun (WGS) entry which is preliminary data.</text>
</comment>
<keyword evidence="2 3" id="KW-0143">Chaperone</keyword>
<keyword evidence="3" id="KW-0996">Nickel insertion</keyword>
<dbReference type="GO" id="GO:0005737">
    <property type="term" value="C:cytoplasm"/>
    <property type="evidence" value="ECO:0007669"/>
    <property type="project" value="UniProtKB-SubCell"/>
</dbReference>
<protein>
    <recommendedName>
        <fullName evidence="3">Urease accessory protein UreD</fullName>
    </recommendedName>
</protein>
<evidence type="ECO:0000313" key="4">
    <source>
        <dbReference type="EMBL" id="PRD44865.1"/>
    </source>
</evidence>
<evidence type="ECO:0000256" key="1">
    <source>
        <dbReference type="ARBA" id="ARBA00007177"/>
    </source>
</evidence>